<dbReference type="RefSeq" id="WP_301569760.1">
    <property type="nucleotide sequence ID" value="NZ_JAPWIE010000001.1"/>
</dbReference>
<accession>A0ABT4MQH5</accession>
<dbReference type="EMBL" id="JAPWIE010000001">
    <property type="protein sequence ID" value="MCZ4549261.1"/>
    <property type="molecule type" value="Genomic_DNA"/>
</dbReference>
<name>A0ABT4MQH5_GORRU</name>
<sequence>MAALHPPKHETFDVKAKTNTDPKGFVRQVETYRTTDFGLYMDRFADHHEFDRLQSWLLPAFGLRATIFHYRPGHERDQHLYLDIGEFTGPDTDGRWHSEDWYLDLIDRPGRGLELEDVDELFDAHAAWLLPHEQAQAAVHIATRTMVGAASHGNDVQAWLASEGAALTWATSG</sequence>
<evidence type="ECO:0000313" key="3">
    <source>
        <dbReference type="Proteomes" id="UP001067235"/>
    </source>
</evidence>
<gene>
    <name evidence="2" type="ORF">O4213_04665</name>
</gene>
<dbReference type="InterPro" id="IPR035930">
    <property type="entry name" value="FomD-like_sf"/>
</dbReference>
<protein>
    <submittedName>
        <fullName evidence="2">DUF402 domain-containing protein</fullName>
    </submittedName>
</protein>
<dbReference type="PIRSF" id="PIRSF012622">
    <property type="entry name" value="UCP012622"/>
    <property type="match status" value="1"/>
</dbReference>
<evidence type="ECO:0000313" key="2">
    <source>
        <dbReference type="EMBL" id="MCZ4549261.1"/>
    </source>
</evidence>
<feature type="domain" description="DUF402" evidence="1">
    <location>
        <begin position="24"/>
        <end position="153"/>
    </location>
</feature>
<dbReference type="SUPFAM" id="SSF159234">
    <property type="entry name" value="FomD-like"/>
    <property type="match status" value="1"/>
</dbReference>
<dbReference type="Gene3D" id="2.40.380.10">
    <property type="entry name" value="FomD-like"/>
    <property type="match status" value="1"/>
</dbReference>
<reference evidence="2" key="1">
    <citation type="submission" date="2022-12" db="EMBL/GenBank/DDBJ databases">
        <authorList>
            <person name="Krivoruchko A.V."/>
            <person name="Elkin A."/>
        </authorList>
    </citation>
    <scope>NUCLEOTIDE SEQUENCE</scope>
    <source>
        <strain evidence="2">IEGM 1388</strain>
    </source>
</reference>
<proteinExistence type="predicted"/>
<comment type="caution">
    <text evidence="2">The sequence shown here is derived from an EMBL/GenBank/DDBJ whole genome shotgun (WGS) entry which is preliminary data.</text>
</comment>
<keyword evidence="3" id="KW-1185">Reference proteome</keyword>
<dbReference type="InterPro" id="IPR007295">
    <property type="entry name" value="DUF402"/>
</dbReference>
<evidence type="ECO:0000259" key="1">
    <source>
        <dbReference type="Pfam" id="PF04167"/>
    </source>
</evidence>
<dbReference type="InterPro" id="IPR014465">
    <property type="entry name" value="UCP012622"/>
</dbReference>
<dbReference type="Proteomes" id="UP001067235">
    <property type="component" value="Unassembled WGS sequence"/>
</dbReference>
<dbReference type="Pfam" id="PF04167">
    <property type="entry name" value="DUF402"/>
    <property type="match status" value="1"/>
</dbReference>
<organism evidence="2 3">
    <name type="scientific">Gordonia rubripertincta</name>
    <name type="common">Rhodococcus corallinus</name>
    <dbReference type="NCBI Taxonomy" id="36822"/>
    <lineage>
        <taxon>Bacteria</taxon>
        <taxon>Bacillati</taxon>
        <taxon>Actinomycetota</taxon>
        <taxon>Actinomycetes</taxon>
        <taxon>Mycobacteriales</taxon>
        <taxon>Gordoniaceae</taxon>
        <taxon>Gordonia</taxon>
    </lineage>
</organism>